<reference evidence="2" key="1">
    <citation type="submission" date="2021-07" db="EMBL/GenBank/DDBJ databases">
        <title>Genome Resource of American Ginseng Black Spot Pathogen Alternaria panax.</title>
        <authorList>
            <person name="Qiu C."/>
            <person name="Wang W."/>
            <person name="Liu Z."/>
        </authorList>
    </citation>
    <scope>NUCLEOTIDE SEQUENCE</scope>
    <source>
        <strain evidence="2">BNCC115425</strain>
    </source>
</reference>
<dbReference type="EMBL" id="JAANER010000004">
    <property type="protein sequence ID" value="KAG9190454.1"/>
    <property type="molecule type" value="Genomic_DNA"/>
</dbReference>
<evidence type="ECO:0000256" key="1">
    <source>
        <dbReference type="SAM" id="MobiDB-lite"/>
    </source>
</evidence>
<protein>
    <submittedName>
        <fullName evidence="2">Uncharacterized protein</fullName>
    </submittedName>
</protein>
<feature type="compositionally biased region" description="Low complexity" evidence="1">
    <location>
        <begin position="50"/>
        <end position="66"/>
    </location>
</feature>
<name>A0AAD4I9Z6_9PLEO</name>
<evidence type="ECO:0000313" key="2">
    <source>
        <dbReference type="EMBL" id="KAG9190454.1"/>
    </source>
</evidence>
<comment type="caution">
    <text evidence="2">The sequence shown here is derived from an EMBL/GenBank/DDBJ whole genome shotgun (WGS) entry which is preliminary data.</text>
</comment>
<dbReference type="SUPFAM" id="SSF52777">
    <property type="entry name" value="CoA-dependent acyltransferases"/>
    <property type="match status" value="1"/>
</dbReference>
<feature type="region of interest" description="Disordered" evidence="1">
    <location>
        <begin position="1"/>
        <end position="67"/>
    </location>
</feature>
<evidence type="ECO:0000313" key="3">
    <source>
        <dbReference type="Proteomes" id="UP001199106"/>
    </source>
</evidence>
<accession>A0AAD4I9Z6</accession>
<dbReference type="Gene3D" id="3.30.559.30">
    <property type="entry name" value="Nonribosomal peptide synthetase, condensation domain"/>
    <property type="match status" value="1"/>
</dbReference>
<dbReference type="Proteomes" id="UP001199106">
    <property type="component" value="Unassembled WGS sequence"/>
</dbReference>
<sequence length="246" mass="27538">MNKYHSDLDEDPLSSSSPDAHPEELDTPTRPRRAPLNSNCSLSVPLSKIPESPDSSSFASENSSPSKMVPLLSSGIIEWKSHMENHPFLPMFPFSTIAFRDPDAVPAFHRFEFTTSAKLSFDVRFLCSNNNISGVNFGLAAVQIVLSQLTGTDDFVIGLVRVLKGKGNIMPVRFKGDFQHTSNQLLEQTKSIMGLSRRYLHEPVKSWLSELNTSQQALLHQVTFGWIPNPYTYATTQTTDMYFEHA</sequence>
<dbReference type="AlphaFoldDB" id="A0AAD4I9Z6"/>
<organism evidence="2 3">
    <name type="scientific">Alternaria panax</name>
    <dbReference type="NCBI Taxonomy" id="48097"/>
    <lineage>
        <taxon>Eukaryota</taxon>
        <taxon>Fungi</taxon>
        <taxon>Dikarya</taxon>
        <taxon>Ascomycota</taxon>
        <taxon>Pezizomycotina</taxon>
        <taxon>Dothideomycetes</taxon>
        <taxon>Pleosporomycetidae</taxon>
        <taxon>Pleosporales</taxon>
        <taxon>Pleosporineae</taxon>
        <taxon>Pleosporaceae</taxon>
        <taxon>Alternaria</taxon>
        <taxon>Alternaria sect. Panax</taxon>
    </lineage>
</organism>
<gene>
    <name evidence="2" type="ORF">G6011_08542</name>
</gene>
<keyword evidence="3" id="KW-1185">Reference proteome</keyword>
<proteinExistence type="predicted"/>
<feature type="compositionally biased region" description="Basic and acidic residues" evidence="1">
    <location>
        <begin position="20"/>
        <end position="29"/>
    </location>
</feature>